<dbReference type="EMBL" id="MCGO01000006">
    <property type="protein sequence ID" value="ORY50732.1"/>
    <property type="molecule type" value="Genomic_DNA"/>
</dbReference>
<reference evidence="1 2" key="1">
    <citation type="submission" date="2016-07" db="EMBL/GenBank/DDBJ databases">
        <title>Pervasive Adenine N6-methylation of Active Genes in Fungi.</title>
        <authorList>
            <consortium name="DOE Joint Genome Institute"/>
            <person name="Mondo S.J."/>
            <person name="Dannebaum R.O."/>
            <person name="Kuo R.C."/>
            <person name="Labutti K."/>
            <person name="Haridas S."/>
            <person name="Kuo A."/>
            <person name="Salamov A."/>
            <person name="Ahrendt S.R."/>
            <person name="Lipzen A."/>
            <person name="Sullivan W."/>
            <person name="Andreopoulos W.B."/>
            <person name="Clum A."/>
            <person name="Lindquist E."/>
            <person name="Daum C."/>
            <person name="Ramamoorthy G.K."/>
            <person name="Gryganskyi A."/>
            <person name="Culley D."/>
            <person name="Magnuson J.K."/>
            <person name="James T.Y."/>
            <person name="O'Malley M.A."/>
            <person name="Stajich J.E."/>
            <person name="Spatafora J.W."/>
            <person name="Visel A."/>
            <person name="Grigoriev I.V."/>
        </authorList>
    </citation>
    <scope>NUCLEOTIDE SEQUENCE [LARGE SCALE GENOMIC DNA]</scope>
    <source>
        <strain evidence="1 2">JEL800</strain>
    </source>
</reference>
<evidence type="ECO:0000313" key="2">
    <source>
        <dbReference type="Proteomes" id="UP000193642"/>
    </source>
</evidence>
<keyword evidence="2" id="KW-1185">Reference proteome</keyword>
<dbReference type="AlphaFoldDB" id="A0A1Y2CUP4"/>
<dbReference type="Proteomes" id="UP000193642">
    <property type="component" value="Unassembled WGS sequence"/>
</dbReference>
<dbReference type="InterPro" id="IPR016024">
    <property type="entry name" value="ARM-type_fold"/>
</dbReference>
<name>A0A1Y2CUP4_9FUNG</name>
<dbReference type="SUPFAM" id="SSF48371">
    <property type="entry name" value="ARM repeat"/>
    <property type="match status" value="1"/>
</dbReference>
<evidence type="ECO:0000313" key="1">
    <source>
        <dbReference type="EMBL" id="ORY50732.1"/>
    </source>
</evidence>
<gene>
    <name evidence="1" type="ORF">BCR33DRAFT_712732</name>
</gene>
<accession>A0A1Y2CUP4</accession>
<dbReference type="OrthoDB" id="2095526at2759"/>
<protein>
    <submittedName>
        <fullName evidence="1">Uncharacterized protein</fullName>
    </submittedName>
</protein>
<sequence>MPAEPLRITDPKKWAKMELYVNHLNQEVKRLSILNNNEIRLKACSELAHIFYHGAVMEAHLQEDPRVIDILLSIVLNVREIPALRIQGLQTISTLCLQTEPIRLLLIARKAVLLLCRLFQDSNSMIRKWAVHCVFLLIIKHHRKYTSMLKGEILFDHLTSIAMEDWSQFRHNDAERFLALLKEMNPPKPLQTLSRRATQISAD</sequence>
<dbReference type="Gene3D" id="1.25.10.10">
    <property type="entry name" value="Leucine-rich Repeat Variant"/>
    <property type="match status" value="1"/>
</dbReference>
<dbReference type="InterPro" id="IPR011989">
    <property type="entry name" value="ARM-like"/>
</dbReference>
<comment type="caution">
    <text evidence="1">The sequence shown here is derived from an EMBL/GenBank/DDBJ whole genome shotgun (WGS) entry which is preliminary data.</text>
</comment>
<proteinExistence type="predicted"/>
<organism evidence="1 2">
    <name type="scientific">Rhizoclosmatium globosum</name>
    <dbReference type="NCBI Taxonomy" id="329046"/>
    <lineage>
        <taxon>Eukaryota</taxon>
        <taxon>Fungi</taxon>
        <taxon>Fungi incertae sedis</taxon>
        <taxon>Chytridiomycota</taxon>
        <taxon>Chytridiomycota incertae sedis</taxon>
        <taxon>Chytridiomycetes</taxon>
        <taxon>Chytridiales</taxon>
        <taxon>Chytriomycetaceae</taxon>
        <taxon>Rhizoclosmatium</taxon>
    </lineage>
</organism>